<protein>
    <recommendedName>
        <fullName evidence="3">Spore coat protein</fullName>
    </recommendedName>
</protein>
<dbReference type="RefSeq" id="WP_181750945.1">
    <property type="nucleotide sequence ID" value="NZ_JACEIQ010000003.1"/>
</dbReference>
<sequence length="72" mass="8421">MQISSKDLNYLVDELSWELLAMKKCYHYARECQDPQIAQMIDRVGQMHQQHYETILSQLQSASGMPMPTMTQ</sequence>
<proteinExistence type="predicted"/>
<keyword evidence="2" id="KW-1185">Reference proteome</keyword>
<dbReference type="SUPFAM" id="SSF47240">
    <property type="entry name" value="Ferritin-like"/>
    <property type="match status" value="1"/>
</dbReference>
<evidence type="ECO:0008006" key="3">
    <source>
        <dbReference type="Google" id="ProtNLM"/>
    </source>
</evidence>
<evidence type="ECO:0000313" key="1">
    <source>
        <dbReference type="EMBL" id="MBA4493709.1"/>
    </source>
</evidence>
<dbReference type="AlphaFoldDB" id="A0A7W1WPU0"/>
<reference evidence="1 2" key="1">
    <citation type="submission" date="2020-07" db="EMBL/GenBank/DDBJ databases">
        <authorList>
            <person name="Feng H."/>
        </authorList>
    </citation>
    <scope>NUCLEOTIDE SEQUENCE [LARGE SCALE GENOMIC DNA]</scope>
    <source>
        <strain evidence="2">s-10</strain>
    </source>
</reference>
<dbReference type="Proteomes" id="UP000535491">
    <property type="component" value="Unassembled WGS sequence"/>
</dbReference>
<evidence type="ECO:0000313" key="2">
    <source>
        <dbReference type="Proteomes" id="UP000535491"/>
    </source>
</evidence>
<accession>A0A7W1WPU0</accession>
<organism evidence="1 2">
    <name type="scientific">Paenactinomyces guangxiensis</name>
    <dbReference type="NCBI Taxonomy" id="1490290"/>
    <lineage>
        <taxon>Bacteria</taxon>
        <taxon>Bacillati</taxon>
        <taxon>Bacillota</taxon>
        <taxon>Bacilli</taxon>
        <taxon>Bacillales</taxon>
        <taxon>Thermoactinomycetaceae</taxon>
        <taxon>Paenactinomyces</taxon>
    </lineage>
</organism>
<comment type="caution">
    <text evidence="1">The sequence shown here is derived from an EMBL/GenBank/DDBJ whole genome shotgun (WGS) entry which is preliminary data.</text>
</comment>
<dbReference type="InterPro" id="IPR009078">
    <property type="entry name" value="Ferritin-like_SF"/>
</dbReference>
<dbReference type="EMBL" id="JACEIQ010000003">
    <property type="protein sequence ID" value="MBA4493709.1"/>
    <property type="molecule type" value="Genomic_DNA"/>
</dbReference>
<gene>
    <name evidence="1" type="ORF">H1191_05255</name>
</gene>
<name>A0A7W1WPU0_9BACL</name>